<gene>
    <name evidence="2" type="ORF">IGM82_01670</name>
</gene>
<dbReference type="EMBL" id="JADAQV010000001">
    <property type="protein sequence ID" value="MBE1723126.1"/>
    <property type="molecule type" value="Genomic_DNA"/>
</dbReference>
<feature type="compositionally biased region" description="Basic and acidic residues" evidence="1">
    <location>
        <begin position="190"/>
        <end position="199"/>
    </location>
</feature>
<feature type="compositionally biased region" description="Basic residues" evidence="1">
    <location>
        <begin position="369"/>
        <end position="382"/>
    </location>
</feature>
<protein>
    <submittedName>
        <fullName evidence="2">Uncharacterized protein</fullName>
    </submittedName>
</protein>
<name>A0ABR9MMN7_9PROT</name>
<sequence>MSFFAVGCTSFSVSCTGLDRHLGSTINPFGNPNMPDARSETAQRVRGVKLSTMPVLPEEGDVWPGQPEPVPSLQDVSRSDRNFVEKWQKARPQLDADLQQQLNDGQGMSVGEDVGQRYGSGKGVMPIGKPIPSHVKDNARPYMEPAGRGVVTIPNGDGTDTLIAPDGSVKVVSAGKASLYAHARTFGHVHSSEESRQEAQAELQKAPPVEPLSHLERRAGGGAVSRQPAYREPTITEAPRPQPRVEVLPEPQRPVRQAPAVTEAPRPQPRVEVPSEPQRPVRQAPAVTEVPRPQPRVEVPSEPQRPVRQAPAVTEVPRPQPRVEVPSEQQRPVRQVPAVTEAPRPQPETGVVAAPLPQQSGADEEMGRQHRSKGKAGAHHRHEAVVVDAAQPVVEPHWTHRRTQARQHEVVVTEKEHHTVAGRHVEAHAQKERHHPSRKRDDDYVDALGFEAPARSHHSHKGERVYQFDWDK</sequence>
<evidence type="ECO:0000313" key="2">
    <source>
        <dbReference type="EMBL" id="MBE1723126.1"/>
    </source>
</evidence>
<keyword evidence="3" id="KW-1185">Reference proteome</keyword>
<feature type="region of interest" description="Disordered" evidence="1">
    <location>
        <begin position="188"/>
        <end position="472"/>
    </location>
</feature>
<reference evidence="2 3" key="1">
    <citation type="submission" date="2020-09" db="EMBL/GenBank/DDBJ databases">
        <title>Bombella mellium and Bombella favum sp. nov., two novel species isolated from honey of Apis mellifera.</title>
        <authorList>
            <person name="Hilgarth M."/>
            <person name="Redwitz J."/>
            <person name="Ehrmann M.A."/>
            <person name="Vogel R.F."/>
            <person name="Jakob F."/>
        </authorList>
    </citation>
    <scope>NUCLEOTIDE SEQUENCE [LARGE SCALE GENOMIC DNA]</scope>
    <source>
        <strain evidence="2 3">MRM1</strain>
    </source>
</reference>
<evidence type="ECO:0000313" key="3">
    <source>
        <dbReference type="Proteomes" id="UP000599085"/>
    </source>
</evidence>
<comment type="caution">
    <text evidence="2">The sequence shown here is derived from an EMBL/GenBank/DDBJ whole genome shotgun (WGS) entry which is preliminary data.</text>
</comment>
<organism evidence="2 3">
    <name type="scientific">Bombella apis</name>
    <dbReference type="NCBI Taxonomy" id="1785988"/>
    <lineage>
        <taxon>Bacteria</taxon>
        <taxon>Pseudomonadati</taxon>
        <taxon>Pseudomonadota</taxon>
        <taxon>Alphaproteobacteria</taxon>
        <taxon>Acetobacterales</taxon>
        <taxon>Acetobacteraceae</taxon>
        <taxon>Bombella</taxon>
    </lineage>
</organism>
<accession>A0ABR9MMN7</accession>
<evidence type="ECO:0000256" key="1">
    <source>
        <dbReference type="SAM" id="MobiDB-lite"/>
    </source>
</evidence>
<feature type="compositionally biased region" description="Basic and acidic residues" evidence="1">
    <location>
        <begin position="462"/>
        <end position="472"/>
    </location>
</feature>
<feature type="compositionally biased region" description="Low complexity" evidence="1">
    <location>
        <begin position="313"/>
        <end position="326"/>
    </location>
</feature>
<dbReference type="Proteomes" id="UP000599085">
    <property type="component" value="Unassembled WGS sequence"/>
</dbReference>
<proteinExistence type="predicted"/>
<dbReference type="RefSeq" id="WP_192848093.1">
    <property type="nucleotide sequence ID" value="NZ_JADAQV010000001.1"/>
</dbReference>
<feature type="region of interest" description="Disordered" evidence="1">
    <location>
        <begin position="56"/>
        <end position="78"/>
    </location>
</feature>
<feature type="compositionally biased region" description="Basic and acidic residues" evidence="1">
    <location>
        <begin position="406"/>
        <end position="430"/>
    </location>
</feature>